<dbReference type="PANTHER" id="PTHR46250:SF18">
    <property type="entry name" value="MYB_SANT-LIKE DOMAIN-CONTAINING PROTEIN"/>
    <property type="match status" value="1"/>
</dbReference>
<dbReference type="Proteomes" id="UP000321393">
    <property type="component" value="Unassembled WGS sequence"/>
</dbReference>
<sequence>MTNWEDFDDVDEGDFTYTTTTVVEDIQCIKTTKECMATSSRAPKHVWTKENEDTLVECLVELVSTRGWKSDNVTFQSSYLVQLVCMMVEKLHGCHVRATIVIDCIIKTLKWTFQAIAKMRGPAYSGFGWNDDAKCIIAEKKVFNNWSHPTAKGLLNKPFPYYDEHAYVFERDRTTGRFAKIFVDVRFNEPTRYGGLTCWMGTRSSYPCTARGLTCPRRMYAHHDLLTRQIVGPDQADRREKGKASGREFLGLLREIPDLSNLDRALCQRELMSRMDDMQSFIEMTDDERKNFCRVFLRDIFR</sequence>
<evidence type="ECO:0000313" key="2">
    <source>
        <dbReference type="Proteomes" id="UP000321393"/>
    </source>
</evidence>
<dbReference type="AlphaFoldDB" id="A0A5A7VSX7"/>
<protein>
    <submittedName>
        <fullName evidence="1">Retrotransposon protein</fullName>
    </submittedName>
</protein>
<proteinExistence type="predicted"/>
<evidence type="ECO:0000313" key="1">
    <source>
        <dbReference type="EMBL" id="KAA0068169.1"/>
    </source>
</evidence>
<accession>A0A5A7VSX7</accession>
<gene>
    <name evidence="1" type="ORF">E6C27_scaffold238G001380</name>
</gene>
<name>A0A5A7VSX7_CUCMM</name>
<comment type="caution">
    <text evidence="1">The sequence shown here is derived from an EMBL/GenBank/DDBJ whole genome shotgun (WGS) entry which is preliminary data.</text>
</comment>
<dbReference type="OrthoDB" id="1748457at2759"/>
<organism evidence="1 2">
    <name type="scientific">Cucumis melo var. makuwa</name>
    <name type="common">Oriental melon</name>
    <dbReference type="NCBI Taxonomy" id="1194695"/>
    <lineage>
        <taxon>Eukaryota</taxon>
        <taxon>Viridiplantae</taxon>
        <taxon>Streptophyta</taxon>
        <taxon>Embryophyta</taxon>
        <taxon>Tracheophyta</taxon>
        <taxon>Spermatophyta</taxon>
        <taxon>Magnoliopsida</taxon>
        <taxon>eudicotyledons</taxon>
        <taxon>Gunneridae</taxon>
        <taxon>Pentapetalae</taxon>
        <taxon>rosids</taxon>
        <taxon>fabids</taxon>
        <taxon>Cucurbitales</taxon>
        <taxon>Cucurbitaceae</taxon>
        <taxon>Benincaseae</taxon>
        <taxon>Cucumis</taxon>
    </lineage>
</organism>
<dbReference type="PANTHER" id="PTHR46250">
    <property type="entry name" value="MYB/SANT-LIKE DNA-BINDING DOMAIN PROTEIN-RELATED"/>
    <property type="match status" value="1"/>
</dbReference>
<reference evidence="1 2" key="1">
    <citation type="submission" date="2019-08" db="EMBL/GenBank/DDBJ databases">
        <title>Draft genome sequences of two oriental melons (Cucumis melo L. var makuwa).</title>
        <authorList>
            <person name="Kwon S.-Y."/>
        </authorList>
    </citation>
    <scope>NUCLEOTIDE SEQUENCE [LARGE SCALE GENOMIC DNA]</scope>
    <source>
        <strain evidence="2">cv. SW 3</strain>
        <tissue evidence="1">Leaf</tissue>
    </source>
</reference>
<dbReference type="EMBL" id="SSTE01000109">
    <property type="protein sequence ID" value="KAA0068169.1"/>
    <property type="molecule type" value="Genomic_DNA"/>
</dbReference>